<name>B8C1W1_THAPS</name>
<feature type="domain" description="PPIase cyclophilin-type" evidence="4">
    <location>
        <begin position="4"/>
        <end position="185"/>
    </location>
</feature>
<dbReference type="FunFam" id="2.40.100.10:FF:000094">
    <property type="entry name" value="Peptidyl-prolyl cis-trans isomerase"/>
    <property type="match status" value="1"/>
</dbReference>
<sequence length="185" mass="20235">MKAYLTIAHGDNTLGTLRLTLRPDIVPKTVENFVHFLTSHEASGSAATTTTSGTTAGKVGGSGYKDSSFHRIIPKFMAQGGDFINHNGTGSTSIYGPNFSDENFLLSHSQRGTLSMANSGPGTNGCQFFITFKATAHLDGRHVVFGSVDWREDDESERVLDQLERVRTDRRNDRPVERVRIVDCG</sequence>
<dbReference type="GO" id="GO:0006457">
    <property type="term" value="P:protein folding"/>
    <property type="evidence" value="ECO:0000318"/>
    <property type="project" value="GO_Central"/>
</dbReference>
<dbReference type="PRINTS" id="PR00153">
    <property type="entry name" value="CSAPPISMRASE"/>
</dbReference>
<evidence type="ECO:0000256" key="2">
    <source>
        <dbReference type="ARBA" id="ARBA00023235"/>
    </source>
</evidence>
<evidence type="ECO:0000256" key="3">
    <source>
        <dbReference type="RuleBase" id="RU363019"/>
    </source>
</evidence>
<gene>
    <name evidence="5" type="ORF">THAPSDRAFT_28199</name>
</gene>
<comment type="similarity">
    <text evidence="3">Belongs to the cyclophilin-type PPIase family.</text>
</comment>
<dbReference type="PANTHER" id="PTHR11071">
    <property type="entry name" value="PEPTIDYL-PROLYL CIS-TRANS ISOMERASE"/>
    <property type="match status" value="1"/>
</dbReference>
<dbReference type="PaxDb" id="35128-Thaps28199"/>
<keyword evidence="1 3" id="KW-0697">Rotamase</keyword>
<dbReference type="EMBL" id="CM000642">
    <property type="protein sequence ID" value="EED92286.1"/>
    <property type="molecule type" value="Genomic_DNA"/>
</dbReference>
<dbReference type="Gene3D" id="2.40.100.10">
    <property type="entry name" value="Cyclophilin-like"/>
    <property type="match status" value="1"/>
</dbReference>
<dbReference type="PANTHER" id="PTHR11071:SF561">
    <property type="entry name" value="PEPTIDYL-PROLYL CIS-TRANS ISOMERASE D-RELATED"/>
    <property type="match status" value="1"/>
</dbReference>
<dbReference type="InterPro" id="IPR020892">
    <property type="entry name" value="Cyclophilin-type_PPIase_CS"/>
</dbReference>
<proteinExistence type="inferred from homology"/>
<dbReference type="PIRSF" id="PIRSF001467">
    <property type="entry name" value="Peptidylpro_ismrse"/>
    <property type="match status" value="1"/>
</dbReference>
<dbReference type="InterPro" id="IPR029000">
    <property type="entry name" value="Cyclophilin-like_dom_sf"/>
</dbReference>
<evidence type="ECO:0000313" key="6">
    <source>
        <dbReference type="Proteomes" id="UP000001449"/>
    </source>
</evidence>
<accession>B8C1W1</accession>
<protein>
    <recommendedName>
        <fullName evidence="3">Peptidyl-prolyl cis-trans isomerase</fullName>
        <shortName evidence="3">PPIase</shortName>
        <ecNumber evidence="3">5.2.1.8</ecNumber>
    </recommendedName>
</protein>
<comment type="function">
    <text evidence="3">PPIases accelerate the folding of proteins. It catalyzes the cis-trans isomerization of proline imidic peptide bonds in oligopeptides.</text>
</comment>
<comment type="catalytic activity">
    <reaction evidence="3">
        <text>[protein]-peptidylproline (omega=180) = [protein]-peptidylproline (omega=0)</text>
        <dbReference type="Rhea" id="RHEA:16237"/>
        <dbReference type="Rhea" id="RHEA-COMP:10747"/>
        <dbReference type="Rhea" id="RHEA-COMP:10748"/>
        <dbReference type="ChEBI" id="CHEBI:83833"/>
        <dbReference type="ChEBI" id="CHEBI:83834"/>
        <dbReference type="EC" id="5.2.1.8"/>
    </reaction>
</comment>
<keyword evidence="2 3" id="KW-0413">Isomerase</keyword>
<dbReference type="KEGG" id="tps:THAPSDRAFT_28199"/>
<dbReference type="HOGENOM" id="CLU_012062_4_2_1"/>
<evidence type="ECO:0000259" key="4">
    <source>
        <dbReference type="PROSITE" id="PS50072"/>
    </source>
</evidence>
<dbReference type="EC" id="5.2.1.8" evidence="3"/>
<dbReference type="eggNOG" id="KOG0111">
    <property type="taxonomic scope" value="Eukaryota"/>
</dbReference>
<dbReference type="GO" id="GO:0003755">
    <property type="term" value="F:peptidyl-prolyl cis-trans isomerase activity"/>
    <property type="evidence" value="ECO:0000318"/>
    <property type="project" value="GO_Central"/>
</dbReference>
<dbReference type="AlphaFoldDB" id="B8C1W1"/>
<keyword evidence="6" id="KW-1185">Reference proteome</keyword>
<dbReference type="Proteomes" id="UP000001449">
    <property type="component" value="Chromosome 5"/>
</dbReference>
<reference evidence="5 6" key="1">
    <citation type="journal article" date="2004" name="Science">
        <title>The genome of the diatom Thalassiosira pseudonana: ecology, evolution, and metabolism.</title>
        <authorList>
            <person name="Armbrust E.V."/>
            <person name="Berges J.A."/>
            <person name="Bowler C."/>
            <person name="Green B.R."/>
            <person name="Martinez D."/>
            <person name="Putnam N.H."/>
            <person name="Zhou S."/>
            <person name="Allen A.E."/>
            <person name="Apt K.E."/>
            <person name="Bechner M."/>
            <person name="Brzezinski M.A."/>
            <person name="Chaal B.K."/>
            <person name="Chiovitti A."/>
            <person name="Davis A.K."/>
            <person name="Demarest M.S."/>
            <person name="Detter J.C."/>
            <person name="Glavina T."/>
            <person name="Goodstein D."/>
            <person name="Hadi M.Z."/>
            <person name="Hellsten U."/>
            <person name="Hildebrand M."/>
            <person name="Jenkins B.D."/>
            <person name="Jurka J."/>
            <person name="Kapitonov V.V."/>
            <person name="Kroger N."/>
            <person name="Lau W.W."/>
            <person name="Lane T.W."/>
            <person name="Larimer F.W."/>
            <person name="Lippmeier J.C."/>
            <person name="Lucas S."/>
            <person name="Medina M."/>
            <person name="Montsant A."/>
            <person name="Obornik M."/>
            <person name="Parker M.S."/>
            <person name="Palenik B."/>
            <person name="Pazour G.J."/>
            <person name="Richardson P.M."/>
            <person name="Rynearson T.A."/>
            <person name="Saito M.A."/>
            <person name="Schwartz D.C."/>
            <person name="Thamatrakoln K."/>
            <person name="Valentin K."/>
            <person name="Vardi A."/>
            <person name="Wilkerson F.P."/>
            <person name="Rokhsar D.S."/>
        </authorList>
    </citation>
    <scope>NUCLEOTIDE SEQUENCE [LARGE SCALE GENOMIC DNA]</scope>
    <source>
        <strain evidence="5 6">CCMP1335</strain>
    </source>
</reference>
<reference evidence="5 6" key="2">
    <citation type="journal article" date="2008" name="Nature">
        <title>The Phaeodactylum genome reveals the evolutionary history of diatom genomes.</title>
        <authorList>
            <person name="Bowler C."/>
            <person name="Allen A.E."/>
            <person name="Badger J.H."/>
            <person name="Grimwood J."/>
            <person name="Jabbari K."/>
            <person name="Kuo A."/>
            <person name="Maheswari U."/>
            <person name="Martens C."/>
            <person name="Maumus F."/>
            <person name="Otillar R.P."/>
            <person name="Rayko E."/>
            <person name="Salamov A."/>
            <person name="Vandepoele K."/>
            <person name="Beszteri B."/>
            <person name="Gruber A."/>
            <person name="Heijde M."/>
            <person name="Katinka M."/>
            <person name="Mock T."/>
            <person name="Valentin K."/>
            <person name="Verret F."/>
            <person name="Berges J.A."/>
            <person name="Brownlee C."/>
            <person name="Cadoret J.P."/>
            <person name="Chiovitti A."/>
            <person name="Choi C.J."/>
            <person name="Coesel S."/>
            <person name="De Martino A."/>
            <person name="Detter J.C."/>
            <person name="Durkin C."/>
            <person name="Falciatore A."/>
            <person name="Fournet J."/>
            <person name="Haruta M."/>
            <person name="Huysman M.J."/>
            <person name="Jenkins B.D."/>
            <person name="Jiroutova K."/>
            <person name="Jorgensen R.E."/>
            <person name="Joubert Y."/>
            <person name="Kaplan A."/>
            <person name="Kroger N."/>
            <person name="Kroth P.G."/>
            <person name="La Roche J."/>
            <person name="Lindquist E."/>
            <person name="Lommer M."/>
            <person name="Martin-Jezequel V."/>
            <person name="Lopez P.J."/>
            <person name="Lucas S."/>
            <person name="Mangogna M."/>
            <person name="McGinnis K."/>
            <person name="Medlin L.K."/>
            <person name="Montsant A."/>
            <person name="Oudot-Le Secq M.P."/>
            <person name="Napoli C."/>
            <person name="Obornik M."/>
            <person name="Parker M.S."/>
            <person name="Petit J.L."/>
            <person name="Porcel B.M."/>
            <person name="Poulsen N."/>
            <person name="Robison M."/>
            <person name="Rychlewski L."/>
            <person name="Rynearson T.A."/>
            <person name="Schmutz J."/>
            <person name="Shapiro H."/>
            <person name="Siaut M."/>
            <person name="Stanley M."/>
            <person name="Sussman M.R."/>
            <person name="Taylor A.R."/>
            <person name="Vardi A."/>
            <person name="von Dassow P."/>
            <person name="Vyverman W."/>
            <person name="Willis A."/>
            <person name="Wyrwicz L.S."/>
            <person name="Rokhsar D.S."/>
            <person name="Weissenbach J."/>
            <person name="Armbrust E.V."/>
            <person name="Green B.R."/>
            <person name="Van de Peer Y."/>
            <person name="Grigoriev I.V."/>
        </authorList>
    </citation>
    <scope>NUCLEOTIDE SEQUENCE [LARGE SCALE GENOMIC DNA]</scope>
    <source>
        <strain evidence="5 6">CCMP1335</strain>
    </source>
</reference>
<dbReference type="OMA" id="QHTDAGF"/>
<dbReference type="SUPFAM" id="SSF50891">
    <property type="entry name" value="Cyclophilin-like"/>
    <property type="match status" value="1"/>
</dbReference>
<dbReference type="PROSITE" id="PS50072">
    <property type="entry name" value="CSA_PPIASE_2"/>
    <property type="match status" value="1"/>
</dbReference>
<dbReference type="InterPro" id="IPR002130">
    <property type="entry name" value="Cyclophilin-type_PPIase_dom"/>
</dbReference>
<dbReference type="GeneID" id="7449656"/>
<dbReference type="InParanoid" id="B8C1W1"/>
<feature type="non-terminal residue" evidence="5">
    <location>
        <position position="185"/>
    </location>
</feature>
<evidence type="ECO:0000256" key="1">
    <source>
        <dbReference type="ARBA" id="ARBA00023110"/>
    </source>
</evidence>
<evidence type="ECO:0000313" key="5">
    <source>
        <dbReference type="EMBL" id="EED92286.1"/>
    </source>
</evidence>
<dbReference type="GO" id="GO:0016018">
    <property type="term" value="F:cyclosporin A binding"/>
    <property type="evidence" value="ECO:0000318"/>
    <property type="project" value="GO_Central"/>
</dbReference>
<dbReference type="GO" id="GO:0005737">
    <property type="term" value="C:cytoplasm"/>
    <property type="evidence" value="ECO:0000318"/>
    <property type="project" value="GO_Central"/>
</dbReference>
<dbReference type="Pfam" id="PF00160">
    <property type="entry name" value="Pro_isomerase"/>
    <property type="match status" value="1"/>
</dbReference>
<dbReference type="PROSITE" id="PS00170">
    <property type="entry name" value="CSA_PPIASE_1"/>
    <property type="match status" value="1"/>
</dbReference>
<organism evidence="5 6">
    <name type="scientific">Thalassiosira pseudonana</name>
    <name type="common">Marine diatom</name>
    <name type="synonym">Cyclotella nana</name>
    <dbReference type="NCBI Taxonomy" id="35128"/>
    <lineage>
        <taxon>Eukaryota</taxon>
        <taxon>Sar</taxon>
        <taxon>Stramenopiles</taxon>
        <taxon>Ochrophyta</taxon>
        <taxon>Bacillariophyta</taxon>
        <taxon>Coscinodiscophyceae</taxon>
        <taxon>Thalassiosirophycidae</taxon>
        <taxon>Thalassiosirales</taxon>
        <taxon>Thalassiosiraceae</taxon>
        <taxon>Thalassiosira</taxon>
    </lineage>
</organism>
<dbReference type="STRING" id="35128.B8C1W1"/>
<dbReference type="InterPro" id="IPR024936">
    <property type="entry name" value="Cyclophilin-type_PPIase"/>
</dbReference>
<dbReference type="RefSeq" id="XP_002290534.1">
    <property type="nucleotide sequence ID" value="XM_002290498.1"/>
</dbReference>